<dbReference type="PANTHER" id="PTHR46348">
    <property type="entry name" value="DELETED IN LUNG AND ESOPHAGEAL CANCER PROTEIN 1"/>
    <property type="match status" value="1"/>
</dbReference>
<dbReference type="InterPro" id="IPR033304">
    <property type="entry name" value="DLEC1"/>
</dbReference>
<dbReference type="GO" id="GO:0005929">
    <property type="term" value="C:cilium"/>
    <property type="evidence" value="ECO:0007669"/>
    <property type="project" value="TreeGrafter"/>
</dbReference>
<dbReference type="InterPro" id="IPR013783">
    <property type="entry name" value="Ig-like_fold"/>
</dbReference>
<dbReference type="Gene3D" id="2.60.40.10">
    <property type="entry name" value="Immunoglobulins"/>
    <property type="match status" value="1"/>
</dbReference>
<protein>
    <submittedName>
        <fullName evidence="1">Glutamine--tRNA ligase</fullName>
    </submittedName>
</protein>
<accession>A0A0W8CTA0</accession>
<gene>
    <name evidence="1" type="ORF">AM588_10001473</name>
</gene>
<dbReference type="PANTHER" id="PTHR46348:SF1">
    <property type="entry name" value="DELETED IN LUNG AND ESOPHAGEAL CANCER PROTEIN 1"/>
    <property type="match status" value="1"/>
</dbReference>
<dbReference type="AlphaFoldDB" id="A0A0W8CTA0"/>
<dbReference type="Proteomes" id="UP000054636">
    <property type="component" value="Unassembled WGS sequence"/>
</dbReference>
<proteinExistence type="predicted"/>
<dbReference type="GO" id="GO:0005737">
    <property type="term" value="C:cytoplasm"/>
    <property type="evidence" value="ECO:0007669"/>
    <property type="project" value="TreeGrafter"/>
</dbReference>
<name>A0A0W8CTA0_PHYNI</name>
<sequence length="236" mass="26394">MPGTYVDDIVSRAIGAPPVFLHANVGVVGTPLTLDRNCVGLYFGKPVPEGRSQVILRQPALNFGDVCVRSSMITRTLRVVNRGPQRARLKWKLVENGREDQLVTVTLRVDFGSRLQLRITPCDDDSSAALPFMIEPQSAMVPAFSTTPFRITFSPPKDNEGAPRALLLADAHWYDTSVEESHFDSSSSLSTVPFQWKLIQDKKIQAPRDKITVQHTRLVKRLPLCVWPTRWFGSLV</sequence>
<organism evidence="1 2">
    <name type="scientific">Phytophthora nicotianae</name>
    <name type="common">Potato buckeye rot agent</name>
    <name type="synonym">Phytophthora parasitica</name>
    <dbReference type="NCBI Taxonomy" id="4792"/>
    <lineage>
        <taxon>Eukaryota</taxon>
        <taxon>Sar</taxon>
        <taxon>Stramenopiles</taxon>
        <taxon>Oomycota</taxon>
        <taxon>Peronosporomycetes</taxon>
        <taxon>Peronosporales</taxon>
        <taxon>Peronosporaceae</taxon>
        <taxon>Phytophthora</taxon>
    </lineage>
</organism>
<reference evidence="1 2" key="1">
    <citation type="submission" date="2015-11" db="EMBL/GenBank/DDBJ databases">
        <title>Genomes and virulence difference between two physiological races of Phytophthora nicotianae.</title>
        <authorList>
            <person name="Liu H."/>
            <person name="Ma X."/>
            <person name="Yu H."/>
            <person name="Fang D."/>
            <person name="Li Y."/>
            <person name="Wang X."/>
            <person name="Wang W."/>
            <person name="Dong Y."/>
            <person name="Xiao B."/>
        </authorList>
    </citation>
    <scope>NUCLEOTIDE SEQUENCE [LARGE SCALE GENOMIC DNA]</scope>
    <source>
        <strain evidence="2">race 1</strain>
    </source>
</reference>
<keyword evidence="1" id="KW-0436">Ligase</keyword>
<comment type="caution">
    <text evidence="1">The sequence shown here is derived from an EMBL/GenBank/DDBJ whole genome shotgun (WGS) entry which is preliminary data.</text>
</comment>
<evidence type="ECO:0000313" key="1">
    <source>
        <dbReference type="EMBL" id="KUF87374.1"/>
    </source>
</evidence>
<dbReference type="GO" id="GO:0016874">
    <property type="term" value="F:ligase activity"/>
    <property type="evidence" value="ECO:0007669"/>
    <property type="project" value="UniProtKB-KW"/>
</dbReference>
<dbReference type="GO" id="GO:0015631">
    <property type="term" value="F:tubulin binding"/>
    <property type="evidence" value="ECO:0007669"/>
    <property type="project" value="TreeGrafter"/>
</dbReference>
<dbReference type="EMBL" id="LNFP01001176">
    <property type="protein sequence ID" value="KUF87374.1"/>
    <property type="molecule type" value="Genomic_DNA"/>
</dbReference>
<evidence type="ECO:0000313" key="2">
    <source>
        <dbReference type="Proteomes" id="UP000054636"/>
    </source>
</evidence>
<dbReference type="GO" id="GO:0008285">
    <property type="term" value="P:negative regulation of cell population proliferation"/>
    <property type="evidence" value="ECO:0007669"/>
    <property type="project" value="InterPro"/>
</dbReference>